<gene>
    <name evidence="2" type="ORF">GCK32_021920</name>
</gene>
<evidence type="ECO:0000313" key="3">
    <source>
        <dbReference type="Proteomes" id="UP001331761"/>
    </source>
</evidence>
<feature type="compositionally biased region" description="Polar residues" evidence="1">
    <location>
        <begin position="165"/>
        <end position="178"/>
    </location>
</feature>
<sequence>MPSPRDKTSPTDTDEPDDKPSVFSSQGPSPSQMSTSSSPCDSRNSPTPTGVGTLVEQLPLEEAFQLLYGDDLDGQQQQPAEDSPTSPVCAHNQEESASRLVSSPLPIASSEGSAKQNITTEPSNSKATPPSHSAMKRSKLVQCSSEEAVAGPQIATAKSVFHTLPCSTTTRRQNNSPLDQPPSRLRARNPPHYIRSTSRPIPGAAYWCPKSNH</sequence>
<feature type="compositionally biased region" description="Low complexity" evidence="1">
    <location>
        <begin position="65"/>
        <end position="78"/>
    </location>
</feature>
<feature type="compositionally biased region" description="Low complexity" evidence="1">
    <location>
        <begin position="24"/>
        <end position="42"/>
    </location>
</feature>
<keyword evidence="3" id="KW-1185">Reference proteome</keyword>
<dbReference type="AlphaFoldDB" id="A0AAN8ESC0"/>
<organism evidence="2 3">
    <name type="scientific">Trichostrongylus colubriformis</name>
    <name type="common">Black scour worm</name>
    <dbReference type="NCBI Taxonomy" id="6319"/>
    <lineage>
        <taxon>Eukaryota</taxon>
        <taxon>Metazoa</taxon>
        <taxon>Ecdysozoa</taxon>
        <taxon>Nematoda</taxon>
        <taxon>Chromadorea</taxon>
        <taxon>Rhabditida</taxon>
        <taxon>Rhabditina</taxon>
        <taxon>Rhabditomorpha</taxon>
        <taxon>Strongyloidea</taxon>
        <taxon>Trichostrongylidae</taxon>
        <taxon>Trichostrongylus</taxon>
    </lineage>
</organism>
<name>A0AAN8ESC0_TRICO</name>
<evidence type="ECO:0000313" key="2">
    <source>
        <dbReference type="EMBL" id="KAK5965910.1"/>
    </source>
</evidence>
<proteinExistence type="predicted"/>
<evidence type="ECO:0000256" key="1">
    <source>
        <dbReference type="SAM" id="MobiDB-lite"/>
    </source>
</evidence>
<feature type="compositionally biased region" description="Polar residues" evidence="1">
    <location>
        <begin position="110"/>
        <end position="131"/>
    </location>
</feature>
<dbReference type="EMBL" id="WIXE01024095">
    <property type="protein sequence ID" value="KAK5965910.1"/>
    <property type="molecule type" value="Genomic_DNA"/>
</dbReference>
<comment type="caution">
    <text evidence="2">The sequence shown here is derived from an EMBL/GenBank/DDBJ whole genome shotgun (WGS) entry which is preliminary data.</text>
</comment>
<dbReference type="Proteomes" id="UP001331761">
    <property type="component" value="Unassembled WGS sequence"/>
</dbReference>
<accession>A0AAN8ESC0</accession>
<reference evidence="2 3" key="1">
    <citation type="submission" date="2019-10" db="EMBL/GenBank/DDBJ databases">
        <title>Assembly and Annotation for the nematode Trichostrongylus colubriformis.</title>
        <authorList>
            <person name="Martin J."/>
        </authorList>
    </citation>
    <scope>NUCLEOTIDE SEQUENCE [LARGE SCALE GENOMIC DNA]</scope>
    <source>
        <strain evidence="2">G859</strain>
        <tissue evidence="2">Whole worm</tissue>
    </source>
</reference>
<protein>
    <submittedName>
        <fullName evidence="2">Uncharacterized protein</fullName>
    </submittedName>
</protein>
<feature type="region of interest" description="Disordered" evidence="1">
    <location>
        <begin position="1"/>
        <end position="140"/>
    </location>
</feature>
<feature type="region of interest" description="Disordered" evidence="1">
    <location>
        <begin position="165"/>
        <end position="201"/>
    </location>
</feature>